<keyword evidence="15" id="KW-0175">Coiled coil</keyword>
<dbReference type="GO" id="GO:0044183">
    <property type="term" value="F:protein folding chaperone"/>
    <property type="evidence" value="ECO:0007669"/>
    <property type="project" value="TreeGrafter"/>
</dbReference>
<keyword evidence="6 12" id="KW-0697">Rotamase</keyword>
<dbReference type="PIRSF" id="PIRSF003095">
    <property type="entry name" value="Trigger_factor"/>
    <property type="match status" value="1"/>
</dbReference>
<evidence type="ECO:0000256" key="4">
    <source>
        <dbReference type="ARBA" id="ARBA00016902"/>
    </source>
</evidence>
<dbReference type="EC" id="5.2.1.8" evidence="3 12"/>
<comment type="similarity">
    <text evidence="2 12 14">Belongs to the FKBP-type PPIase family. Tig subfamily.</text>
</comment>
<evidence type="ECO:0000256" key="9">
    <source>
        <dbReference type="ARBA" id="ARBA00023306"/>
    </source>
</evidence>
<dbReference type="InterPro" id="IPR027304">
    <property type="entry name" value="Trigger_fact/SurA_dom_sf"/>
</dbReference>
<feature type="coiled-coil region" evidence="15">
    <location>
        <begin position="283"/>
        <end position="348"/>
    </location>
</feature>
<dbReference type="GO" id="GO:0043022">
    <property type="term" value="F:ribosome binding"/>
    <property type="evidence" value="ECO:0007669"/>
    <property type="project" value="TreeGrafter"/>
</dbReference>
<gene>
    <name evidence="12 17" type="primary">tig</name>
    <name evidence="17" type="ordered locus">KNP414_06486</name>
</gene>
<dbReference type="SUPFAM" id="SSF109998">
    <property type="entry name" value="Triger factor/SurA peptide-binding domain-like"/>
    <property type="match status" value="1"/>
</dbReference>
<evidence type="ECO:0000256" key="14">
    <source>
        <dbReference type="RuleBase" id="RU003914"/>
    </source>
</evidence>
<organism evidence="17 18">
    <name type="scientific">Paenibacillus mucilaginosus (strain KNP414)</name>
    <dbReference type="NCBI Taxonomy" id="1036673"/>
    <lineage>
        <taxon>Bacteria</taxon>
        <taxon>Bacillati</taxon>
        <taxon>Bacillota</taxon>
        <taxon>Bacilli</taxon>
        <taxon>Bacillales</taxon>
        <taxon>Paenibacillaceae</taxon>
        <taxon>Paenibacillus</taxon>
    </lineage>
</organism>
<evidence type="ECO:0000256" key="1">
    <source>
        <dbReference type="ARBA" id="ARBA00000971"/>
    </source>
</evidence>
<evidence type="ECO:0000256" key="10">
    <source>
        <dbReference type="ARBA" id="ARBA00024849"/>
    </source>
</evidence>
<reference evidence="18" key="1">
    <citation type="submission" date="2011-06" db="EMBL/GenBank/DDBJ databases">
        <title>Complete genome sequence of Paenibacillus mucilaginosus KNP414.</title>
        <authorList>
            <person name="Wang J."/>
            <person name="Hu S."/>
            <person name="Hu X."/>
            <person name="Zhang B."/>
            <person name="Dong D."/>
            <person name="Zhang S."/>
            <person name="Zhao K."/>
            <person name="Wu D."/>
        </authorList>
    </citation>
    <scope>NUCLEOTIDE SEQUENCE [LARGE SCALE GENOMIC DNA]</scope>
    <source>
        <strain evidence="18">KNP414</strain>
    </source>
</reference>
<dbReference type="Pfam" id="PF05697">
    <property type="entry name" value="Trigger_N"/>
    <property type="match status" value="1"/>
</dbReference>
<proteinExistence type="inferred from homology"/>
<evidence type="ECO:0000313" key="18">
    <source>
        <dbReference type="Proteomes" id="UP000006620"/>
    </source>
</evidence>
<dbReference type="AlphaFoldDB" id="F8FNT8"/>
<evidence type="ECO:0000256" key="15">
    <source>
        <dbReference type="SAM" id="Coils"/>
    </source>
</evidence>
<dbReference type="Proteomes" id="UP000006620">
    <property type="component" value="Chromosome"/>
</dbReference>
<evidence type="ECO:0000256" key="5">
    <source>
        <dbReference type="ARBA" id="ARBA00022618"/>
    </source>
</evidence>
<dbReference type="PANTHER" id="PTHR30560:SF3">
    <property type="entry name" value="TRIGGER FACTOR-LIKE PROTEIN TIG, CHLOROPLASTIC"/>
    <property type="match status" value="1"/>
</dbReference>
<dbReference type="InterPro" id="IPR046357">
    <property type="entry name" value="PPIase_dom_sf"/>
</dbReference>
<dbReference type="GO" id="GO:0005737">
    <property type="term" value="C:cytoplasm"/>
    <property type="evidence" value="ECO:0007669"/>
    <property type="project" value="UniProtKB-SubCell"/>
</dbReference>
<keyword evidence="12" id="KW-0963">Cytoplasm</keyword>
<evidence type="ECO:0000256" key="13">
    <source>
        <dbReference type="PROSITE-ProRule" id="PRU00277"/>
    </source>
</evidence>
<sequence length="448" mass="50147">MALPRDKIAMDNFWRGKHKMKASWEKIEKNVGVLDIEVEAEQVAAALDKAFKKVVQKVNVPGFRKGKVPRAIFESKFGVESLYQDALDFIVPDAYVAAVNETGIEPVDRPEVDVEQFAKGQTLKFKAKVVVKPEVELGEYKGLELESVSSEVSAEEVQEELQKMQNRHAELVPVEEGAAQNGDVVVIDFEGFVDGVAFEGGKAERYSLELGSGSFIPGFEEQVVGLEKGGEKDITVTFPENYHSEELKGKEAVFKIVLHDIKRKNLPELDDEFAKDVSEFETLDEYKADLQKKLQERKENEVKSKKEADAVEKVAASAQVDIPEVMINDETEQMLKEFENRLRTQGMNIDMYYQFTGQSAEDLKGQMRGDAEKRVRNNLVLEAIAKKEGIEVTEEEINAEFENLAGMYGRSAAEIRSIFTSNGNLSTLLADIITRKTVAFLVDNSKSA</sequence>
<dbReference type="InterPro" id="IPR005215">
    <property type="entry name" value="Trig_fac"/>
</dbReference>
<dbReference type="InterPro" id="IPR008880">
    <property type="entry name" value="Trigger_fac_C"/>
</dbReference>
<comment type="subcellular location">
    <subcellularLocation>
        <location evidence="12">Cytoplasm</location>
    </subcellularLocation>
    <text evidence="12">About half TF is bound to the ribosome near the polypeptide exit tunnel while the other half is free in the cytoplasm.</text>
</comment>
<evidence type="ECO:0000256" key="2">
    <source>
        <dbReference type="ARBA" id="ARBA00005464"/>
    </source>
</evidence>
<dbReference type="PROSITE" id="PS50059">
    <property type="entry name" value="FKBP_PPIASE"/>
    <property type="match status" value="1"/>
</dbReference>
<comment type="domain">
    <text evidence="12">Consists of 3 domains; the N-terminus binds the ribosome, the middle domain has PPIase activity, while the C-terminus has intrinsic chaperone activity on its own.</text>
</comment>
<dbReference type="Gene3D" id="3.30.70.1050">
    <property type="entry name" value="Trigger factor ribosome-binding domain"/>
    <property type="match status" value="1"/>
</dbReference>
<dbReference type="SUPFAM" id="SSF102735">
    <property type="entry name" value="Trigger factor ribosome-binding domain"/>
    <property type="match status" value="1"/>
</dbReference>
<dbReference type="Gene3D" id="1.10.3120.10">
    <property type="entry name" value="Trigger factor, C-terminal domain"/>
    <property type="match status" value="1"/>
</dbReference>
<dbReference type="Pfam" id="PF00254">
    <property type="entry name" value="FKBP_C"/>
    <property type="match status" value="1"/>
</dbReference>
<keyword evidence="8 12" id="KW-0413">Isomerase</keyword>
<evidence type="ECO:0000256" key="6">
    <source>
        <dbReference type="ARBA" id="ARBA00023110"/>
    </source>
</evidence>
<dbReference type="NCBIfam" id="TIGR00115">
    <property type="entry name" value="tig"/>
    <property type="match status" value="1"/>
</dbReference>
<evidence type="ECO:0000313" key="17">
    <source>
        <dbReference type="EMBL" id="AEI45007.1"/>
    </source>
</evidence>
<dbReference type="InterPro" id="IPR001179">
    <property type="entry name" value="PPIase_FKBP_dom"/>
</dbReference>
<keyword evidence="5 12" id="KW-0132">Cell division</keyword>
<evidence type="ECO:0000256" key="12">
    <source>
        <dbReference type="HAMAP-Rule" id="MF_00303"/>
    </source>
</evidence>
<dbReference type="InterPro" id="IPR036611">
    <property type="entry name" value="Trigger_fac_ribosome-bd_sf"/>
</dbReference>
<dbReference type="EMBL" id="CP002869">
    <property type="protein sequence ID" value="AEI45007.1"/>
    <property type="molecule type" value="Genomic_DNA"/>
</dbReference>
<dbReference type="GO" id="GO:0003755">
    <property type="term" value="F:peptidyl-prolyl cis-trans isomerase activity"/>
    <property type="evidence" value="ECO:0007669"/>
    <property type="project" value="UniProtKB-UniRule"/>
</dbReference>
<evidence type="ECO:0000259" key="16">
    <source>
        <dbReference type="PROSITE" id="PS50059"/>
    </source>
</evidence>
<feature type="domain" description="PPIase FKBP-type" evidence="16">
    <location>
        <begin position="182"/>
        <end position="267"/>
    </location>
</feature>
<dbReference type="GO" id="GO:0051083">
    <property type="term" value="P:'de novo' cotranslational protein folding"/>
    <property type="evidence" value="ECO:0007669"/>
    <property type="project" value="TreeGrafter"/>
</dbReference>
<dbReference type="FunFam" id="3.10.50.40:FF:000001">
    <property type="entry name" value="Trigger factor"/>
    <property type="match status" value="1"/>
</dbReference>
<dbReference type="HAMAP" id="MF_00303">
    <property type="entry name" value="Trigger_factor_Tig"/>
    <property type="match status" value="1"/>
</dbReference>
<comment type="function">
    <text evidence="10 12">Involved in protein export. Acts as a chaperone by maintaining the newly synthesized protein in an open conformation. Functions as a peptidyl-prolyl cis-trans isomerase.</text>
</comment>
<dbReference type="Gene3D" id="3.10.50.40">
    <property type="match status" value="1"/>
</dbReference>
<dbReference type="Pfam" id="PF05698">
    <property type="entry name" value="Trigger_C"/>
    <property type="match status" value="1"/>
</dbReference>
<dbReference type="HOGENOM" id="CLU_033058_3_2_9"/>
<dbReference type="SUPFAM" id="SSF54534">
    <property type="entry name" value="FKBP-like"/>
    <property type="match status" value="1"/>
</dbReference>
<keyword evidence="7 12" id="KW-0143">Chaperone</keyword>
<dbReference type="GO" id="GO:0015031">
    <property type="term" value="P:protein transport"/>
    <property type="evidence" value="ECO:0007669"/>
    <property type="project" value="UniProtKB-UniRule"/>
</dbReference>
<evidence type="ECO:0000256" key="8">
    <source>
        <dbReference type="ARBA" id="ARBA00023235"/>
    </source>
</evidence>
<protein>
    <recommendedName>
        <fullName evidence="4 12">Trigger factor</fullName>
        <shortName evidence="12">TF</shortName>
        <ecNumber evidence="3 12">5.2.1.8</ecNumber>
    </recommendedName>
    <alternativeName>
        <fullName evidence="11 12">PPIase</fullName>
    </alternativeName>
</protein>
<dbReference type="PANTHER" id="PTHR30560">
    <property type="entry name" value="TRIGGER FACTOR CHAPERONE AND PEPTIDYL-PROLYL CIS/TRANS ISOMERASE"/>
    <property type="match status" value="1"/>
</dbReference>
<name>F8FNT8_PAEMK</name>
<dbReference type="InterPro" id="IPR037041">
    <property type="entry name" value="Trigger_fac_C_sf"/>
</dbReference>
<evidence type="ECO:0000256" key="11">
    <source>
        <dbReference type="ARBA" id="ARBA00029986"/>
    </source>
</evidence>
<evidence type="ECO:0000256" key="3">
    <source>
        <dbReference type="ARBA" id="ARBA00013194"/>
    </source>
</evidence>
<dbReference type="KEGG" id="pms:KNP414_06486"/>
<dbReference type="PATRIC" id="fig|1036673.3.peg.6042"/>
<dbReference type="InterPro" id="IPR008881">
    <property type="entry name" value="Trigger_fac_ribosome-bd_bac"/>
</dbReference>
<dbReference type="GO" id="GO:0043335">
    <property type="term" value="P:protein unfolding"/>
    <property type="evidence" value="ECO:0007669"/>
    <property type="project" value="TreeGrafter"/>
</dbReference>
<keyword evidence="9 12" id="KW-0131">Cell cycle</keyword>
<reference evidence="17 18" key="2">
    <citation type="journal article" date="2013" name="Genome Announc.">
        <title>Genome Sequence of Growth-Improving Paenibacillus mucilaginosus Strain KNP414.</title>
        <authorList>
            <person name="Lu J.J."/>
            <person name="Wang J.F."/>
            <person name="Hu X.F."/>
        </authorList>
    </citation>
    <scope>NUCLEOTIDE SEQUENCE [LARGE SCALE GENOMIC DNA]</scope>
    <source>
        <strain evidence="17 18">KNP414</strain>
    </source>
</reference>
<accession>F8FNT8</accession>
<evidence type="ECO:0000256" key="7">
    <source>
        <dbReference type="ARBA" id="ARBA00023186"/>
    </source>
</evidence>
<dbReference type="GO" id="GO:0051301">
    <property type="term" value="P:cell division"/>
    <property type="evidence" value="ECO:0007669"/>
    <property type="project" value="UniProtKB-KW"/>
</dbReference>
<comment type="catalytic activity">
    <reaction evidence="1 12 13">
        <text>[protein]-peptidylproline (omega=180) = [protein]-peptidylproline (omega=0)</text>
        <dbReference type="Rhea" id="RHEA:16237"/>
        <dbReference type="Rhea" id="RHEA-COMP:10747"/>
        <dbReference type="Rhea" id="RHEA-COMP:10748"/>
        <dbReference type="ChEBI" id="CHEBI:83833"/>
        <dbReference type="ChEBI" id="CHEBI:83834"/>
        <dbReference type="EC" id="5.2.1.8"/>
    </reaction>
</comment>